<accession>A0A8J6PH39</accession>
<dbReference type="SUPFAM" id="SSF51182">
    <property type="entry name" value="RmlC-like cupins"/>
    <property type="match status" value="1"/>
</dbReference>
<protein>
    <submittedName>
        <fullName evidence="5">Ureidoglycolate lyase</fullName>
    </submittedName>
</protein>
<evidence type="ECO:0000313" key="6">
    <source>
        <dbReference type="Proteomes" id="UP000643405"/>
    </source>
</evidence>
<keyword evidence="2" id="KW-0659">Purine metabolism</keyword>
<evidence type="ECO:0000256" key="1">
    <source>
        <dbReference type="ARBA" id="ARBA00011738"/>
    </source>
</evidence>
<evidence type="ECO:0000256" key="3">
    <source>
        <dbReference type="ARBA" id="ARBA00023239"/>
    </source>
</evidence>
<comment type="subunit">
    <text evidence="1">Homodimer.</text>
</comment>
<evidence type="ECO:0000256" key="4">
    <source>
        <dbReference type="ARBA" id="ARBA00047684"/>
    </source>
</evidence>
<dbReference type="Proteomes" id="UP000643405">
    <property type="component" value="Unassembled WGS sequence"/>
</dbReference>
<evidence type="ECO:0000313" key="5">
    <source>
        <dbReference type="EMBL" id="MBD0413913.1"/>
    </source>
</evidence>
<dbReference type="AlphaFoldDB" id="A0A8J6PH39"/>
<organism evidence="5 6">
    <name type="scientific">Oryzicola mucosus</name>
    <dbReference type="NCBI Taxonomy" id="2767425"/>
    <lineage>
        <taxon>Bacteria</taxon>
        <taxon>Pseudomonadati</taxon>
        <taxon>Pseudomonadota</taxon>
        <taxon>Alphaproteobacteria</taxon>
        <taxon>Hyphomicrobiales</taxon>
        <taxon>Phyllobacteriaceae</taxon>
        <taxon>Oryzicola</taxon>
    </lineage>
</organism>
<dbReference type="InterPro" id="IPR007247">
    <property type="entry name" value="Ureidogly_lyase"/>
</dbReference>
<sequence length="158" mass="17116">MNHLLAAQLTEEAFRPFGTVSDVSDLTGLLTIHAAYEAGEPASEPVLQLVKIESIPQPLTIVRLEIHPHSAQTFLSLDMAPSLVVVCEPNAAGEPDLATARAFIARPTQVVTYNRGVLHHRLTPLKTPAVFAMTMMHSSDGDTVVFDLQEPIAVAWPD</sequence>
<dbReference type="GO" id="GO:0000256">
    <property type="term" value="P:allantoin catabolic process"/>
    <property type="evidence" value="ECO:0007669"/>
    <property type="project" value="InterPro"/>
</dbReference>
<comment type="catalytic activity">
    <reaction evidence="4">
        <text>(S)-ureidoglycolate = urea + glyoxylate</text>
        <dbReference type="Rhea" id="RHEA:11304"/>
        <dbReference type="ChEBI" id="CHEBI:16199"/>
        <dbReference type="ChEBI" id="CHEBI:36655"/>
        <dbReference type="ChEBI" id="CHEBI:57296"/>
        <dbReference type="EC" id="4.3.2.3"/>
    </reaction>
</comment>
<dbReference type="PANTHER" id="PTHR21221">
    <property type="entry name" value="UREIDOGLYCOLATE HYDROLASE"/>
    <property type="match status" value="1"/>
</dbReference>
<reference evidence="5" key="1">
    <citation type="submission" date="2020-09" db="EMBL/GenBank/DDBJ databases">
        <title>Genome seq and assembly of Tianweitania sp.</title>
        <authorList>
            <person name="Chhetri G."/>
        </authorList>
    </citation>
    <scope>NUCLEOTIDE SEQUENCE</scope>
    <source>
        <strain evidence="5">Rool2</strain>
    </source>
</reference>
<dbReference type="PANTHER" id="PTHR21221:SF1">
    <property type="entry name" value="UREIDOGLYCOLATE LYASE"/>
    <property type="match status" value="1"/>
</dbReference>
<dbReference type="Pfam" id="PF04115">
    <property type="entry name" value="Ureidogly_lyase"/>
    <property type="match status" value="1"/>
</dbReference>
<gene>
    <name evidence="5" type="ORF">ICI42_04520</name>
</gene>
<proteinExistence type="predicted"/>
<dbReference type="GO" id="GO:0004848">
    <property type="term" value="F:ureidoglycolate hydrolase activity"/>
    <property type="evidence" value="ECO:0007669"/>
    <property type="project" value="InterPro"/>
</dbReference>
<dbReference type="EMBL" id="JACVVX010000001">
    <property type="protein sequence ID" value="MBD0413913.1"/>
    <property type="molecule type" value="Genomic_DNA"/>
</dbReference>
<dbReference type="CDD" id="cd20298">
    <property type="entry name" value="cupin_UAH"/>
    <property type="match status" value="1"/>
</dbReference>
<dbReference type="GO" id="GO:0006144">
    <property type="term" value="P:purine nucleobase metabolic process"/>
    <property type="evidence" value="ECO:0007669"/>
    <property type="project" value="UniProtKB-KW"/>
</dbReference>
<evidence type="ECO:0000256" key="2">
    <source>
        <dbReference type="ARBA" id="ARBA00022631"/>
    </source>
</evidence>
<dbReference type="InterPro" id="IPR024060">
    <property type="entry name" value="Ureidoglycolate_lyase_dom_sf"/>
</dbReference>
<name>A0A8J6PH39_9HYPH</name>
<keyword evidence="6" id="KW-1185">Reference proteome</keyword>
<dbReference type="InterPro" id="IPR047233">
    <property type="entry name" value="UAH_cupin"/>
</dbReference>
<dbReference type="InterPro" id="IPR011051">
    <property type="entry name" value="RmlC_Cupin_sf"/>
</dbReference>
<dbReference type="GO" id="GO:0050385">
    <property type="term" value="F:ureidoglycolate lyase activity"/>
    <property type="evidence" value="ECO:0007669"/>
    <property type="project" value="UniProtKB-EC"/>
</dbReference>
<keyword evidence="3 5" id="KW-0456">Lyase</keyword>
<comment type="caution">
    <text evidence="5">The sequence shown here is derived from an EMBL/GenBank/DDBJ whole genome shotgun (WGS) entry which is preliminary data.</text>
</comment>
<dbReference type="RefSeq" id="WP_188163307.1">
    <property type="nucleotide sequence ID" value="NZ_JACVVX010000001.1"/>
</dbReference>
<dbReference type="Gene3D" id="2.60.120.480">
    <property type="entry name" value="Ureidoglycolate hydrolase"/>
    <property type="match status" value="1"/>
</dbReference>